<sequence>MDEEAVMTTHGAMRGRGRPRHRMVDLMAVLLQEAARSPEGLTLTEMAARTEAPLSTVQTLVNGLVVAGYLDERARRYTLGAAPYLLNLMAGRYMPGKVTHEHLEAIHAETGLTTVLSIAVANDLFYVDHVSNDPKYAYLAENRVRRSLIRASSGWVLLAGMEQRTLWTYLRNLPRNEEQYVDPFLDHLQELQETGICASPHVSDIGEGVSVAVKENGRTRAAIGIVGTRHDISARCDELVETLRRHQPSFSVGAPPE</sequence>
<keyword evidence="1" id="KW-0805">Transcription regulation</keyword>
<dbReference type="SUPFAM" id="SSF55781">
    <property type="entry name" value="GAF domain-like"/>
    <property type="match status" value="1"/>
</dbReference>
<organism evidence="4 5">
    <name type="scientific">Pseudonocardia kongjuensis</name>
    <dbReference type="NCBI Taxonomy" id="102227"/>
    <lineage>
        <taxon>Bacteria</taxon>
        <taxon>Bacillati</taxon>
        <taxon>Actinomycetota</taxon>
        <taxon>Actinomycetes</taxon>
        <taxon>Pseudonocardiales</taxon>
        <taxon>Pseudonocardiaceae</taxon>
        <taxon>Pseudonocardia</taxon>
    </lineage>
</organism>
<proteinExistence type="predicted"/>
<dbReference type="Gene3D" id="1.10.10.10">
    <property type="entry name" value="Winged helix-like DNA-binding domain superfamily/Winged helix DNA-binding domain"/>
    <property type="match status" value="1"/>
</dbReference>
<dbReference type="Gene3D" id="3.30.450.40">
    <property type="match status" value="1"/>
</dbReference>
<dbReference type="InterPro" id="IPR036388">
    <property type="entry name" value="WH-like_DNA-bd_sf"/>
</dbReference>
<evidence type="ECO:0000256" key="1">
    <source>
        <dbReference type="ARBA" id="ARBA00023015"/>
    </source>
</evidence>
<keyword evidence="2" id="KW-0804">Transcription</keyword>
<dbReference type="PANTHER" id="PTHR30136:SF35">
    <property type="entry name" value="HTH-TYPE TRANSCRIPTIONAL REGULATOR RV1719"/>
    <property type="match status" value="1"/>
</dbReference>
<keyword evidence="5" id="KW-1185">Reference proteome</keyword>
<comment type="caution">
    <text evidence="4">The sequence shown here is derived from an EMBL/GenBank/DDBJ whole genome shotgun (WGS) entry which is preliminary data.</text>
</comment>
<protein>
    <submittedName>
        <fullName evidence="4">Helix-turn-helix domain-containing protein</fullName>
    </submittedName>
</protein>
<evidence type="ECO:0000256" key="2">
    <source>
        <dbReference type="ARBA" id="ARBA00023163"/>
    </source>
</evidence>
<dbReference type="InterPro" id="IPR036390">
    <property type="entry name" value="WH_DNA-bd_sf"/>
</dbReference>
<reference evidence="4 5" key="1">
    <citation type="journal article" date="2019" name="Int. J. Syst. Evol. Microbiol.">
        <title>The Global Catalogue of Microorganisms (GCM) 10K type strain sequencing project: providing services to taxonomists for standard genome sequencing and annotation.</title>
        <authorList>
            <consortium name="The Broad Institute Genomics Platform"/>
            <consortium name="The Broad Institute Genome Sequencing Center for Infectious Disease"/>
            <person name="Wu L."/>
            <person name="Ma J."/>
        </authorList>
    </citation>
    <scope>NUCLEOTIDE SEQUENCE [LARGE SCALE GENOMIC DNA]</scope>
    <source>
        <strain evidence="4 5">JCM 11896</strain>
    </source>
</reference>
<evidence type="ECO:0000313" key="4">
    <source>
        <dbReference type="EMBL" id="GAA1393635.1"/>
    </source>
</evidence>
<dbReference type="EMBL" id="BAAAJK010000024">
    <property type="protein sequence ID" value="GAA1393635.1"/>
    <property type="molecule type" value="Genomic_DNA"/>
</dbReference>
<dbReference type="Pfam" id="PF09339">
    <property type="entry name" value="HTH_IclR"/>
    <property type="match status" value="1"/>
</dbReference>
<dbReference type="InterPro" id="IPR029016">
    <property type="entry name" value="GAF-like_dom_sf"/>
</dbReference>
<dbReference type="InterPro" id="IPR005471">
    <property type="entry name" value="Tscrpt_reg_IclR_N"/>
</dbReference>
<evidence type="ECO:0000259" key="3">
    <source>
        <dbReference type="Pfam" id="PF09339"/>
    </source>
</evidence>
<dbReference type="RefSeq" id="WP_344024795.1">
    <property type="nucleotide sequence ID" value="NZ_BAAAJK010000024.1"/>
</dbReference>
<evidence type="ECO:0000313" key="5">
    <source>
        <dbReference type="Proteomes" id="UP001501414"/>
    </source>
</evidence>
<dbReference type="SUPFAM" id="SSF46785">
    <property type="entry name" value="Winged helix' DNA-binding domain"/>
    <property type="match status" value="1"/>
</dbReference>
<accession>A0ABN1XZF0</accession>
<feature type="domain" description="HTH iclR-type" evidence="3">
    <location>
        <begin position="35"/>
        <end position="71"/>
    </location>
</feature>
<dbReference type="Proteomes" id="UP001501414">
    <property type="component" value="Unassembled WGS sequence"/>
</dbReference>
<dbReference type="PANTHER" id="PTHR30136">
    <property type="entry name" value="HELIX-TURN-HELIX TRANSCRIPTIONAL REGULATOR, ICLR FAMILY"/>
    <property type="match status" value="1"/>
</dbReference>
<name>A0ABN1XZF0_9PSEU</name>
<dbReference type="InterPro" id="IPR050707">
    <property type="entry name" value="HTH_MetabolicPath_Reg"/>
</dbReference>
<gene>
    <name evidence="4" type="ORF">GCM10009613_40390</name>
</gene>